<comment type="caution">
    <text evidence="1">The sequence shown here is derived from an EMBL/GenBank/DDBJ whole genome shotgun (WGS) entry which is preliminary data.</text>
</comment>
<sequence>MMKSKKVKMSEEEKVVPKPSHETIIFACFGGLSNTGLCTGLASIEAVKELGLKKAGIGCLPSVPINNPTIYEKVKIAKRVITVDGCPFECARKVCEAGGIKISRSLVLTRDISMKKQSLAQDLTGTPKPILQYVDPADVEKAKRLIVQAITEAEGD</sequence>
<name>A0A7C3YQ53_UNCW3</name>
<accession>A0A7C3YQ53</accession>
<dbReference type="Pfam" id="PF08859">
    <property type="entry name" value="DGC"/>
    <property type="match status" value="1"/>
</dbReference>
<dbReference type="AlphaFoldDB" id="A0A7C3YQ53"/>
<protein>
    <recommendedName>
        <fullName evidence="2">Zinc-binding protein</fullName>
    </recommendedName>
</protein>
<reference evidence="1" key="1">
    <citation type="journal article" date="2020" name="mSystems">
        <title>Genome- and Community-Level Interaction Insights into Carbon Utilization and Element Cycling Functions of Hydrothermarchaeota in Hydrothermal Sediment.</title>
        <authorList>
            <person name="Zhou Z."/>
            <person name="Liu Y."/>
            <person name="Xu W."/>
            <person name="Pan J."/>
            <person name="Luo Z.H."/>
            <person name="Li M."/>
        </authorList>
    </citation>
    <scope>NUCLEOTIDE SEQUENCE [LARGE SCALE GENOMIC DNA]</scope>
    <source>
        <strain evidence="1">SpSt-906</strain>
    </source>
</reference>
<evidence type="ECO:0008006" key="2">
    <source>
        <dbReference type="Google" id="ProtNLM"/>
    </source>
</evidence>
<gene>
    <name evidence="1" type="ORF">ENX07_05100</name>
</gene>
<evidence type="ECO:0000313" key="1">
    <source>
        <dbReference type="EMBL" id="HGE99431.1"/>
    </source>
</evidence>
<dbReference type="EMBL" id="DTMQ01000035">
    <property type="protein sequence ID" value="HGE99431.1"/>
    <property type="molecule type" value="Genomic_DNA"/>
</dbReference>
<organism evidence="1">
    <name type="scientific">candidate division WOR-3 bacterium</name>
    <dbReference type="NCBI Taxonomy" id="2052148"/>
    <lineage>
        <taxon>Bacteria</taxon>
        <taxon>Bacteria division WOR-3</taxon>
    </lineage>
</organism>
<dbReference type="InterPro" id="IPR014958">
    <property type="entry name" value="DGC"/>
</dbReference>
<proteinExistence type="predicted"/>